<dbReference type="PROSITE" id="PS50883">
    <property type="entry name" value="EAL"/>
    <property type="match status" value="1"/>
</dbReference>
<comment type="caution">
    <text evidence="6">The sequence shown here is derived from an EMBL/GenBank/DDBJ whole genome shotgun (WGS) entry which is preliminary data.</text>
</comment>
<keyword evidence="7" id="KW-1185">Reference proteome</keyword>
<dbReference type="Pfam" id="PF00571">
    <property type="entry name" value="CBS"/>
    <property type="match status" value="1"/>
</dbReference>
<dbReference type="SUPFAM" id="SSF141868">
    <property type="entry name" value="EAL domain-like"/>
    <property type="match status" value="1"/>
</dbReference>
<evidence type="ECO:0000259" key="5">
    <source>
        <dbReference type="PROSITE" id="PS51371"/>
    </source>
</evidence>
<dbReference type="SUPFAM" id="SSF55073">
    <property type="entry name" value="Nucleotide cyclase"/>
    <property type="match status" value="1"/>
</dbReference>
<dbReference type="InterPro" id="IPR000160">
    <property type="entry name" value="GGDEF_dom"/>
</dbReference>
<dbReference type="SMART" id="SM00052">
    <property type="entry name" value="EAL"/>
    <property type="match status" value="1"/>
</dbReference>
<feature type="domain" description="EAL" evidence="3">
    <location>
        <begin position="1"/>
        <end position="238"/>
    </location>
</feature>
<proteinExistence type="predicted"/>
<evidence type="ECO:0000256" key="2">
    <source>
        <dbReference type="SAM" id="MobiDB-lite"/>
    </source>
</evidence>
<feature type="region of interest" description="Disordered" evidence="2">
    <location>
        <begin position="555"/>
        <end position="584"/>
    </location>
</feature>
<feature type="domain" description="GGDEF" evidence="4">
    <location>
        <begin position="416"/>
        <end position="543"/>
    </location>
</feature>
<dbReference type="Gene3D" id="3.20.20.450">
    <property type="entry name" value="EAL domain"/>
    <property type="match status" value="1"/>
</dbReference>
<dbReference type="InterPro" id="IPR029787">
    <property type="entry name" value="Nucleotide_cyclase"/>
</dbReference>
<evidence type="ECO:0000259" key="4">
    <source>
        <dbReference type="PROSITE" id="PS50887"/>
    </source>
</evidence>
<dbReference type="PANTHER" id="PTHR33121:SF70">
    <property type="entry name" value="SIGNALING PROTEIN YKOW"/>
    <property type="match status" value="1"/>
</dbReference>
<dbReference type="Pfam" id="PF00563">
    <property type="entry name" value="EAL"/>
    <property type="match status" value="1"/>
</dbReference>
<evidence type="ECO:0000259" key="3">
    <source>
        <dbReference type="PROSITE" id="PS50883"/>
    </source>
</evidence>
<dbReference type="EMBL" id="JBHUKR010000004">
    <property type="protein sequence ID" value="MFD2416116.1"/>
    <property type="molecule type" value="Genomic_DNA"/>
</dbReference>
<dbReference type="PROSITE" id="PS51371">
    <property type="entry name" value="CBS"/>
    <property type="match status" value="1"/>
</dbReference>
<feature type="compositionally biased region" description="Basic and acidic residues" evidence="2">
    <location>
        <begin position="561"/>
        <end position="577"/>
    </location>
</feature>
<dbReference type="RefSeq" id="WP_378262536.1">
    <property type="nucleotide sequence ID" value="NZ_JBHUKR010000004.1"/>
</dbReference>
<dbReference type="Gene3D" id="3.10.580.10">
    <property type="entry name" value="CBS-domain"/>
    <property type="match status" value="1"/>
</dbReference>
<dbReference type="Gene3D" id="3.30.70.270">
    <property type="match status" value="1"/>
</dbReference>
<dbReference type="NCBIfam" id="TIGR00254">
    <property type="entry name" value="GGDEF"/>
    <property type="match status" value="1"/>
</dbReference>
<dbReference type="InterPro" id="IPR000644">
    <property type="entry name" value="CBS_dom"/>
</dbReference>
<dbReference type="Pfam" id="PF00990">
    <property type="entry name" value="GGDEF"/>
    <property type="match status" value="1"/>
</dbReference>
<feature type="domain" description="CBS" evidence="5">
    <location>
        <begin position="327"/>
        <end position="388"/>
    </location>
</feature>
<dbReference type="Proteomes" id="UP001597417">
    <property type="component" value="Unassembled WGS sequence"/>
</dbReference>
<dbReference type="PANTHER" id="PTHR33121">
    <property type="entry name" value="CYCLIC DI-GMP PHOSPHODIESTERASE PDEF"/>
    <property type="match status" value="1"/>
</dbReference>
<dbReference type="InterPro" id="IPR001633">
    <property type="entry name" value="EAL_dom"/>
</dbReference>
<dbReference type="InterPro" id="IPR050706">
    <property type="entry name" value="Cyclic-di-GMP_PDE-like"/>
</dbReference>
<dbReference type="SUPFAM" id="SSF54631">
    <property type="entry name" value="CBS-domain pair"/>
    <property type="match status" value="1"/>
</dbReference>
<organism evidence="6 7">
    <name type="scientific">Amycolatopsis pigmentata</name>
    <dbReference type="NCBI Taxonomy" id="450801"/>
    <lineage>
        <taxon>Bacteria</taxon>
        <taxon>Bacillati</taxon>
        <taxon>Actinomycetota</taxon>
        <taxon>Actinomycetes</taxon>
        <taxon>Pseudonocardiales</taxon>
        <taxon>Pseudonocardiaceae</taxon>
        <taxon>Amycolatopsis</taxon>
    </lineage>
</organism>
<dbReference type="CDD" id="cd01948">
    <property type="entry name" value="EAL"/>
    <property type="match status" value="1"/>
</dbReference>
<dbReference type="InterPro" id="IPR043128">
    <property type="entry name" value="Rev_trsase/Diguanyl_cyclase"/>
</dbReference>
<evidence type="ECO:0000313" key="7">
    <source>
        <dbReference type="Proteomes" id="UP001597417"/>
    </source>
</evidence>
<dbReference type="InterPro" id="IPR035919">
    <property type="entry name" value="EAL_sf"/>
</dbReference>
<keyword evidence="1" id="KW-0129">CBS domain</keyword>
<name>A0ABW5FML2_9PSEU</name>
<dbReference type="SMART" id="SM00267">
    <property type="entry name" value="GGDEF"/>
    <property type="match status" value="1"/>
</dbReference>
<sequence>MYASPDAIGFVPQPLYSLHTGGVVGLEILPRPGQPVLRELFDAARRERRLPETDIALAARAAETASEIDRTFPLHLNISAPTVTAPEAVFGPLLDVLAESGRRPREVVLEVGPPFSRVRPAELLDGLRRLGDHGFRIALDGVGHADLPAAVLTAAPVSEIKLDRGMVRGLPEDAASVAFVEALLHFTARTNSRLVATGVTTPTHLDAVRRLGVRVAQGELFAATAEGSPVAPLPAHTLPDPEEPAVRGTVVAPRVRDFLSSACTLPEGATCDDVRTTLIGADAPTGVVGVDADNRPQWTVDRTRFLAAVTGQYGHALHAKRPASRLADKPPHVIDADAPALELLELVADADWGRGADDVVVVDNEGRCAGIVLVTDVVRGMAEVKIEEAAALNPLTRLPGSDTIARDVERRIDRHEPFVTAWLDVDAFKAVNDTVGFAAGDDLIRALGRTLTDLAARLPRMTVGHVGGDDFLIVCDVDEISTVAAALLDSVWSADGMAVTVSLATLVCATSSIGSYPEASRLLAPLKKRAKAVPGSSWVLGRPGSDHVDVLRGLPGYSLPDPRREDRSGGATHDLEAHTGTLAV</sequence>
<accession>A0ABW5FML2</accession>
<dbReference type="InterPro" id="IPR046342">
    <property type="entry name" value="CBS_dom_sf"/>
</dbReference>
<gene>
    <name evidence="6" type="ORF">ACFSXZ_07230</name>
</gene>
<evidence type="ECO:0000256" key="1">
    <source>
        <dbReference type="PROSITE-ProRule" id="PRU00703"/>
    </source>
</evidence>
<protein>
    <submittedName>
        <fullName evidence="6">GGDEF domain-containing protein</fullName>
    </submittedName>
</protein>
<evidence type="ECO:0000313" key="6">
    <source>
        <dbReference type="EMBL" id="MFD2416116.1"/>
    </source>
</evidence>
<dbReference type="PROSITE" id="PS50887">
    <property type="entry name" value="GGDEF"/>
    <property type="match status" value="1"/>
</dbReference>
<reference evidence="7" key="1">
    <citation type="journal article" date="2019" name="Int. J. Syst. Evol. Microbiol.">
        <title>The Global Catalogue of Microorganisms (GCM) 10K type strain sequencing project: providing services to taxonomists for standard genome sequencing and annotation.</title>
        <authorList>
            <consortium name="The Broad Institute Genomics Platform"/>
            <consortium name="The Broad Institute Genome Sequencing Center for Infectious Disease"/>
            <person name="Wu L."/>
            <person name="Ma J."/>
        </authorList>
    </citation>
    <scope>NUCLEOTIDE SEQUENCE [LARGE SCALE GENOMIC DNA]</scope>
    <source>
        <strain evidence="7">CGMCC 4.7645</strain>
    </source>
</reference>